<evidence type="ECO:0000313" key="5">
    <source>
        <dbReference type="Proteomes" id="UP001367508"/>
    </source>
</evidence>
<feature type="domain" description="Transposase-associated" evidence="3">
    <location>
        <begin position="3"/>
        <end position="75"/>
    </location>
</feature>
<reference evidence="4 5" key="1">
    <citation type="submission" date="2024-01" db="EMBL/GenBank/DDBJ databases">
        <title>The genomes of 5 underutilized Papilionoideae crops provide insights into root nodulation and disease resistanc.</title>
        <authorList>
            <person name="Jiang F."/>
        </authorList>
    </citation>
    <scope>NUCLEOTIDE SEQUENCE [LARGE SCALE GENOMIC DNA]</scope>
    <source>
        <strain evidence="4">LVBAO_FW01</strain>
        <tissue evidence="4">Leaves</tissue>
    </source>
</reference>
<evidence type="ECO:0008006" key="6">
    <source>
        <dbReference type="Google" id="ProtNLM"/>
    </source>
</evidence>
<protein>
    <recommendedName>
        <fullName evidence="6">Transposase</fullName>
    </recommendedName>
</protein>
<dbReference type="Proteomes" id="UP001367508">
    <property type="component" value="Unassembled WGS sequence"/>
</dbReference>
<dbReference type="InterPro" id="IPR004242">
    <property type="entry name" value="Transposase_21"/>
</dbReference>
<dbReference type="EMBL" id="JAYMYQ010000002">
    <property type="protein sequence ID" value="KAK7349692.1"/>
    <property type="molecule type" value="Genomic_DNA"/>
</dbReference>
<proteinExistence type="predicted"/>
<comment type="caution">
    <text evidence="4">The sequence shown here is derived from an EMBL/GenBank/DDBJ whole genome shotgun (WGS) entry which is preliminary data.</text>
</comment>
<dbReference type="PANTHER" id="PTHR10775:SF158">
    <property type="entry name" value="TNP2-LIKE TRANSPOSON PROTEIN"/>
    <property type="match status" value="1"/>
</dbReference>
<evidence type="ECO:0000313" key="4">
    <source>
        <dbReference type="EMBL" id="KAK7349692.1"/>
    </source>
</evidence>
<dbReference type="InterPro" id="IPR025312">
    <property type="entry name" value="DUF4216"/>
</dbReference>
<sequence length="1133" mass="130973">MDKSWIRMPRNSPGYEEGVKEFIKFAFEHSAIDGKILCPCVHCNCRKRQTSNEVYDHLICKAFPQGYTFWFLHGESLANENPNPVISQESMGNEIPIQTMINEDFGVHMHHENESNEHNGQGEGEMPRVVQDGLEDKDFYELTKEGEQPLYEGCTKYSKLAFIVKLYHIKCLSKMTDKAMTMILELLHDAFPHAKIPSSFYEAKKTITKLGLDYVKIHACPNNCMLYWGEDENRDICKTYQKSRWKPSKTRDGENEVSNDGNNKKKVPAKVLRYFPLKPRLKRLFLCSKTAEDMRWHAASPNNDGMMRHPRDSQAWKSFDSTNTLFASEPRNVRLALATDGFNPFGTLSATYNIWPVILIPYNTPPWVCMKSSSFILSMIIPGKKMPGNDIDVYLQPLIKELKELWHEGVDAYDASLKEMFKLHAALMWTISDFPGLGTLSGWNTYTGLACPTCNFDCSPYRLRHSKKWCFIGHRRFLHQGHRFRLNKVWFNGEQEMRNLPKKLSSSEIFEQVKDIEVTFGKKVEIGERIKRSRGSNRFLPNGAPQWKKKNIFFDLPYWEHNLLRHNLDVMHIEKNVCGNIIYTLLNDGSKSKDHIFARRDLQSMGVRHDLWVDENGKYPLAIYTLTNQGKKVFLKTLRNVIVPDGYSSNISRCIDAENLHLNGMLKSHDCHILMEQLLPLAMRAALPNQVTSILNEFCSFFRKLCDKVLSVAALEQLQNDIVITLCHMEMLFPPSFFTVMVHLTAHLAEEAKLGGPVHYRWMYPIERYLGLLKSYVRNKARPEGSMAEGYLMKEILIFCSRYLDNIETRWNRSRRVDDDVNDMQSNKRIIELFPLVEKPIGGSAYFKLTSIERLQAHRHVSTNCPIVDQYLQQLRRRTRNTNDIDKKVHKEFVGWFSTHIFENANNLNEEDKVILLYLAEGPEMQATRFTAYNINGYKFRTLARDKGLKTQNSGVFGTFGTRSYSSNSDTQMRFGGVPYYGKLVDIIELSYNGLFKVTLFKCEWANTTNPRGIKTDNLGYTSINFARLIHTGENEDDEPYIKACEAQMVYYVDDEKDKGWSIPIHLKPRDLYDMGEDEDMTVSNGSFPSHNLDQIFTNDIQCIELARPIMDDDLATSIINENVDDDDHNMII</sequence>
<dbReference type="Pfam" id="PF13963">
    <property type="entry name" value="Transpos_assoc"/>
    <property type="match status" value="1"/>
</dbReference>
<feature type="domain" description="DUF4216" evidence="1">
    <location>
        <begin position="988"/>
        <end position="1063"/>
    </location>
</feature>
<evidence type="ECO:0000259" key="3">
    <source>
        <dbReference type="Pfam" id="PF13963"/>
    </source>
</evidence>
<name>A0AAN9M8B4_CANGL</name>
<dbReference type="InterPro" id="IPR029480">
    <property type="entry name" value="Transpos_assoc"/>
</dbReference>
<organism evidence="4 5">
    <name type="scientific">Canavalia gladiata</name>
    <name type="common">Sword bean</name>
    <name type="synonym">Dolichos gladiatus</name>
    <dbReference type="NCBI Taxonomy" id="3824"/>
    <lineage>
        <taxon>Eukaryota</taxon>
        <taxon>Viridiplantae</taxon>
        <taxon>Streptophyta</taxon>
        <taxon>Embryophyta</taxon>
        <taxon>Tracheophyta</taxon>
        <taxon>Spermatophyta</taxon>
        <taxon>Magnoliopsida</taxon>
        <taxon>eudicotyledons</taxon>
        <taxon>Gunneridae</taxon>
        <taxon>Pentapetalae</taxon>
        <taxon>rosids</taxon>
        <taxon>fabids</taxon>
        <taxon>Fabales</taxon>
        <taxon>Fabaceae</taxon>
        <taxon>Papilionoideae</taxon>
        <taxon>50 kb inversion clade</taxon>
        <taxon>NPAAA clade</taxon>
        <taxon>indigoferoid/millettioid clade</taxon>
        <taxon>Phaseoleae</taxon>
        <taxon>Canavalia</taxon>
    </lineage>
</organism>
<dbReference type="Pfam" id="PF02992">
    <property type="entry name" value="Transposase_21"/>
    <property type="match status" value="1"/>
</dbReference>
<evidence type="ECO:0000259" key="1">
    <source>
        <dbReference type="Pfam" id="PF13952"/>
    </source>
</evidence>
<gene>
    <name evidence="4" type="ORF">VNO77_07266</name>
</gene>
<dbReference type="Pfam" id="PF13952">
    <property type="entry name" value="DUF4216"/>
    <property type="match status" value="1"/>
</dbReference>
<dbReference type="InterPro" id="IPR025452">
    <property type="entry name" value="DUF4218"/>
</dbReference>
<dbReference type="Pfam" id="PF13960">
    <property type="entry name" value="DUF4218"/>
    <property type="match status" value="1"/>
</dbReference>
<dbReference type="AlphaFoldDB" id="A0AAN9M8B4"/>
<keyword evidence="5" id="KW-1185">Reference proteome</keyword>
<dbReference type="PANTHER" id="PTHR10775">
    <property type="entry name" value="OS08G0208400 PROTEIN"/>
    <property type="match status" value="1"/>
</dbReference>
<feature type="domain" description="DUF4218" evidence="2">
    <location>
        <begin position="705"/>
        <end position="817"/>
    </location>
</feature>
<accession>A0AAN9M8B4</accession>
<evidence type="ECO:0000259" key="2">
    <source>
        <dbReference type="Pfam" id="PF13960"/>
    </source>
</evidence>